<evidence type="ECO:0000313" key="1">
    <source>
        <dbReference type="EMBL" id="OBY11331.1"/>
    </source>
</evidence>
<dbReference type="EMBL" id="MAPZ01000014">
    <property type="protein sequence ID" value="OBY11331.1"/>
    <property type="molecule type" value="Genomic_DNA"/>
</dbReference>
<evidence type="ECO:0000313" key="2">
    <source>
        <dbReference type="Proteomes" id="UP000092714"/>
    </source>
</evidence>
<dbReference type="eggNOG" id="COG3119">
    <property type="taxonomic scope" value="Bacteria"/>
</dbReference>
<dbReference type="InterPro" id="IPR017850">
    <property type="entry name" value="Alkaline_phosphatase_core_sf"/>
</dbReference>
<name>A0A1B8RR74_9CLOT</name>
<dbReference type="Proteomes" id="UP000092714">
    <property type="component" value="Unassembled WGS sequence"/>
</dbReference>
<comment type="caution">
    <text evidence="1">The sequence shown here is derived from an EMBL/GenBank/DDBJ whole genome shotgun (WGS) entry which is preliminary data.</text>
</comment>
<reference evidence="1 2" key="1">
    <citation type="submission" date="2016-06" db="EMBL/GenBank/DDBJ databases">
        <authorList>
            <person name="Kjaerup R.B."/>
            <person name="Dalgaard T.S."/>
            <person name="Juul-Madsen H.R."/>
        </authorList>
    </citation>
    <scope>NUCLEOTIDE SEQUENCE [LARGE SCALE GENOMIC DNA]</scope>
    <source>
        <strain evidence="1 2">373-A1</strain>
    </source>
</reference>
<dbReference type="OrthoDB" id="9777306at2"/>
<keyword evidence="2" id="KW-1185">Reference proteome</keyword>
<dbReference type="AlphaFoldDB" id="A0A1B8RR74"/>
<accession>A0A1B8RR74</accession>
<protein>
    <submittedName>
        <fullName evidence="1">Uncharacterized protein</fullName>
    </submittedName>
</protein>
<organism evidence="1 2">
    <name type="scientific">Clostridium paraputrificum</name>
    <dbReference type="NCBI Taxonomy" id="29363"/>
    <lineage>
        <taxon>Bacteria</taxon>
        <taxon>Bacillati</taxon>
        <taxon>Bacillota</taxon>
        <taxon>Clostridia</taxon>
        <taxon>Eubacteriales</taxon>
        <taxon>Clostridiaceae</taxon>
        <taxon>Clostridium</taxon>
    </lineage>
</organism>
<sequence>MSLAQTIDISPTLLDFFNVSVDMDMDGKSLTPIIKEDKDIRETALFGVHGGHVNITDGEYVYMKSSATNENVPLYEYTLMPTRMRGYMSDVLNEDIEMVNIGRFSNNMKVLKVQGKTYVSPYKFGDLLFNVKEDVEQNNNLASNKEIVNKYKELMIREMVKVGAPEEQYIRLGLDNNELNTI</sequence>
<gene>
    <name evidence="1" type="ORF">CP373A1_05090</name>
</gene>
<dbReference type="RefSeq" id="WP_065254427.1">
    <property type="nucleotide sequence ID" value="NZ_CABHIH010000001.1"/>
</dbReference>
<dbReference type="Gene3D" id="3.40.720.10">
    <property type="entry name" value="Alkaline Phosphatase, subunit A"/>
    <property type="match status" value="1"/>
</dbReference>
<dbReference type="SUPFAM" id="SSF53649">
    <property type="entry name" value="Alkaline phosphatase-like"/>
    <property type="match status" value="1"/>
</dbReference>
<proteinExistence type="predicted"/>